<dbReference type="InterPro" id="IPR014710">
    <property type="entry name" value="RmlC-like_jellyroll"/>
</dbReference>
<dbReference type="EnsemblMetazoa" id="HelroT91140">
    <property type="protein sequence ID" value="HelroP91140"/>
    <property type="gene ID" value="HelroG91140"/>
</dbReference>
<feature type="binding site" evidence="12">
    <location>
        <position position="89"/>
    </location>
    <ligand>
        <name>Fe(2+)</name>
        <dbReference type="ChEBI" id="CHEBI:29033"/>
        <note>for iron-dependent acireductone dioxygenase activity</note>
    </ligand>
</feature>
<dbReference type="EC" id="1.13.11.53" evidence="12"/>
<evidence type="ECO:0000313" key="13">
    <source>
        <dbReference type="EMBL" id="ESN90030.1"/>
    </source>
</evidence>
<comment type="catalytic activity">
    <reaction evidence="1 12">
        <text>1,2-dihydroxy-5-(methylsulfanyl)pent-1-en-3-one + O2 = 4-methylsulfanyl-2-oxobutanoate + formate + 2 H(+)</text>
        <dbReference type="Rhea" id="RHEA:24504"/>
        <dbReference type="ChEBI" id="CHEBI:15378"/>
        <dbReference type="ChEBI" id="CHEBI:15379"/>
        <dbReference type="ChEBI" id="CHEBI:15740"/>
        <dbReference type="ChEBI" id="CHEBI:16723"/>
        <dbReference type="ChEBI" id="CHEBI:49252"/>
        <dbReference type="EC" id="1.13.11.54"/>
    </reaction>
</comment>
<keyword evidence="10 12" id="KW-0486">Methionine biosynthesis</keyword>
<keyword evidence="5 12" id="KW-0028">Amino-acid biosynthesis</keyword>
<comment type="subcellular location">
    <subcellularLocation>
        <location evidence="2">Cell membrane</location>
        <topology evidence="2">Peripheral membrane protein</topology>
        <orientation evidence="2">Cytoplasmic side</orientation>
    </subcellularLocation>
    <subcellularLocation>
        <location evidence="12">Cytoplasm</location>
    </subcellularLocation>
    <subcellularLocation>
        <location evidence="12">Nucleus</location>
    </subcellularLocation>
</comment>
<dbReference type="STRING" id="6412.T1G801"/>
<evidence type="ECO:0000313" key="15">
    <source>
        <dbReference type="Proteomes" id="UP000015101"/>
    </source>
</evidence>
<dbReference type="OMA" id="WYMDESQ"/>
<dbReference type="EC" id="1.13.11.54" evidence="12"/>
<dbReference type="Gene3D" id="2.60.120.10">
    <property type="entry name" value="Jelly Rolls"/>
    <property type="match status" value="1"/>
</dbReference>
<dbReference type="Pfam" id="PF03079">
    <property type="entry name" value="ARD"/>
    <property type="match status" value="1"/>
</dbReference>
<evidence type="ECO:0000256" key="10">
    <source>
        <dbReference type="ARBA" id="ARBA00023167"/>
    </source>
</evidence>
<name>T1G801_HELRO</name>
<dbReference type="AlphaFoldDB" id="T1G801"/>
<dbReference type="GO" id="GO:0019509">
    <property type="term" value="P:L-methionine salvage from methylthioadenosine"/>
    <property type="evidence" value="ECO:0007669"/>
    <property type="project" value="UniProtKB-UniRule"/>
</dbReference>
<keyword evidence="4 12" id="KW-0533">Nickel</keyword>
<dbReference type="GO" id="GO:0005886">
    <property type="term" value="C:plasma membrane"/>
    <property type="evidence" value="ECO:0007669"/>
    <property type="project" value="UniProtKB-SubCell"/>
</dbReference>
<evidence type="ECO:0000256" key="2">
    <source>
        <dbReference type="ARBA" id="ARBA00004413"/>
    </source>
</evidence>
<evidence type="ECO:0000256" key="6">
    <source>
        <dbReference type="ARBA" id="ARBA00022723"/>
    </source>
</evidence>
<comment type="similarity">
    <text evidence="12">Belongs to the acireductone dioxygenase (ARD) family.</text>
</comment>
<evidence type="ECO:0000256" key="3">
    <source>
        <dbReference type="ARBA" id="ARBA00022490"/>
    </source>
</evidence>
<dbReference type="PANTHER" id="PTHR23418">
    <property type="entry name" value="ACIREDUCTONE DIOXYGENASE"/>
    <property type="match status" value="1"/>
</dbReference>
<evidence type="ECO:0000256" key="5">
    <source>
        <dbReference type="ARBA" id="ARBA00022605"/>
    </source>
</evidence>
<feature type="binding site" evidence="12">
    <location>
        <position position="129"/>
    </location>
    <ligand>
        <name>Fe(2+)</name>
        <dbReference type="ChEBI" id="CHEBI:29033"/>
        <note>for iron-dependent acireductone dioxygenase activity</note>
    </ligand>
</feature>
<protein>
    <recommendedName>
        <fullName evidence="12">Acireductone dioxygenase</fullName>
    </recommendedName>
    <alternativeName>
        <fullName evidence="12">Acireductone dioxygenase (Fe(2+)-requiring)</fullName>
        <shortName evidence="12">ARD'</shortName>
        <shortName evidence="12">Fe-ARD</shortName>
        <ecNumber evidence="12">1.13.11.54</ecNumber>
    </alternativeName>
    <alternativeName>
        <fullName evidence="12">Acireductone dioxygenase (Ni(2+)-requiring)</fullName>
        <shortName evidence="12">ARD</shortName>
        <shortName evidence="12">Ni-ARD</shortName>
        <ecNumber evidence="12">1.13.11.53</ecNumber>
    </alternativeName>
</protein>
<sequence>MVQAWYMDSDEGDQKKPHQTNPPKFVTLEKLLTFGVHYWKIDSKDQLDKIVEDRGYNYNDEVTCNKEKLPNYNEMMKKFFEEHVHPDDETRHVLDGSGYFDIRDPTTDTWIRIQVIKGDMISVPAGLYHRYTNDENDYIHAQRFFKGTPVWTPYNRASGEHPSVAEYLKIFGKTQ</sequence>
<dbReference type="GO" id="GO:0005506">
    <property type="term" value="F:iron ion binding"/>
    <property type="evidence" value="ECO:0007669"/>
    <property type="project" value="UniProtKB-UniRule"/>
</dbReference>
<dbReference type="InterPro" id="IPR011051">
    <property type="entry name" value="RmlC_Cupin_sf"/>
</dbReference>
<dbReference type="GO" id="GO:0010308">
    <property type="term" value="F:acireductone dioxygenase (Ni2+-requiring) activity"/>
    <property type="evidence" value="ECO:0007669"/>
    <property type="project" value="UniProtKB-UniRule"/>
</dbReference>
<comment type="cofactor">
    <cofactor evidence="12">
        <name>Fe(2+)</name>
        <dbReference type="ChEBI" id="CHEBI:29033"/>
    </cofactor>
    <cofactor evidence="12">
        <name>Ni(2+)</name>
        <dbReference type="ChEBI" id="CHEBI:49786"/>
    </cofactor>
    <text evidence="12">Binds either 1 Fe or Ni cation per monomer. Iron-binding promotes an acireductone dioxygenase reaction producing 2-keto-4-methylthiobutyrate, while nickel-binding promotes an acireductone dioxygenase reaction producing 3-(methylsulfanyl)propanoate.</text>
</comment>
<dbReference type="GO" id="GO:0005634">
    <property type="term" value="C:nucleus"/>
    <property type="evidence" value="ECO:0007669"/>
    <property type="project" value="UniProtKB-SubCell"/>
</dbReference>
<dbReference type="GO" id="GO:0005737">
    <property type="term" value="C:cytoplasm"/>
    <property type="evidence" value="ECO:0007669"/>
    <property type="project" value="UniProtKB-SubCell"/>
</dbReference>
<dbReference type="KEGG" id="hro:HELRODRAFT_91140"/>
<reference evidence="13 15" key="2">
    <citation type="journal article" date="2013" name="Nature">
        <title>Insights into bilaterian evolution from three spiralian genomes.</title>
        <authorList>
            <person name="Simakov O."/>
            <person name="Marletaz F."/>
            <person name="Cho S.J."/>
            <person name="Edsinger-Gonzales E."/>
            <person name="Havlak P."/>
            <person name="Hellsten U."/>
            <person name="Kuo D.H."/>
            <person name="Larsson T."/>
            <person name="Lv J."/>
            <person name="Arendt D."/>
            <person name="Savage R."/>
            <person name="Osoegawa K."/>
            <person name="de Jong P."/>
            <person name="Grimwood J."/>
            <person name="Chapman J.A."/>
            <person name="Shapiro H."/>
            <person name="Aerts A."/>
            <person name="Otillar R.P."/>
            <person name="Terry A.Y."/>
            <person name="Boore J.L."/>
            <person name="Grigoriev I.V."/>
            <person name="Lindberg D.R."/>
            <person name="Seaver E.C."/>
            <person name="Weisblat D.A."/>
            <person name="Putnam N.H."/>
            <person name="Rokhsar D.S."/>
        </authorList>
    </citation>
    <scope>NUCLEOTIDE SEQUENCE</scope>
</reference>
<dbReference type="GO" id="GO:0010309">
    <property type="term" value="F:acireductone dioxygenase [iron(II)-requiring] activity"/>
    <property type="evidence" value="ECO:0000318"/>
    <property type="project" value="GO_Central"/>
</dbReference>
<dbReference type="HOGENOM" id="CLU_090154_0_1_1"/>
<keyword evidence="3 12" id="KW-0963">Cytoplasm</keyword>
<accession>T1G801</accession>
<keyword evidence="15" id="KW-1185">Reference proteome</keyword>
<dbReference type="UniPathway" id="UPA00904">
    <property type="reaction ID" value="UER00878"/>
</dbReference>
<feature type="binding site" evidence="12">
    <location>
        <position position="83"/>
    </location>
    <ligand>
        <name>Fe(2+)</name>
        <dbReference type="ChEBI" id="CHEBI:29033"/>
        <note>for iron-dependent acireductone dioxygenase activity</note>
    </ligand>
</feature>
<comment type="catalytic activity">
    <reaction evidence="12">
        <text>1,2-dihydroxy-5-(methylsulfanyl)pent-1-en-3-one + O2 = 3-(methylsulfanyl)propanoate + CO + formate + 2 H(+)</text>
        <dbReference type="Rhea" id="RHEA:14161"/>
        <dbReference type="ChEBI" id="CHEBI:15378"/>
        <dbReference type="ChEBI" id="CHEBI:15379"/>
        <dbReference type="ChEBI" id="CHEBI:15740"/>
        <dbReference type="ChEBI" id="CHEBI:17245"/>
        <dbReference type="ChEBI" id="CHEBI:49016"/>
        <dbReference type="ChEBI" id="CHEBI:49252"/>
        <dbReference type="EC" id="1.13.11.53"/>
    </reaction>
</comment>
<evidence type="ECO:0000256" key="11">
    <source>
        <dbReference type="ARBA" id="ARBA00023242"/>
    </source>
</evidence>
<dbReference type="FunFam" id="2.60.120.10:FF:000031">
    <property type="entry name" value="1,2-dihydroxy-3-keto-5-methylthiopentene dioxygenase"/>
    <property type="match status" value="1"/>
</dbReference>
<comment type="pathway">
    <text evidence="12">Amino-acid biosynthesis; L-methionine biosynthesis via salvage pathway; L-methionine from S-methyl-5-thio-alpha-D-ribose 1-phosphate: step 5/6.</text>
</comment>
<feature type="binding site" evidence="12">
    <location>
        <position position="85"/>
    </location>
    <ligand>
        <name>Fe(2+)</name>
        <dbReference type="ChEBI" id="CHEBI:29033"/>
        <note>for iron-dependent acireductone dioxygenase activity</note>
    </ligand>
</feature>
<dbReference type="OrthoDB" id="1867259at2759"/>
<dbReference type="HAMAP" id="MF_03154">
    <property type="entry name" value="Salvage_MtnD_euk"/>
    <property type="match status" value="1"/>
</dbReference>
<feature type="binding site" evidence="12">
    <location>
        <position position="83"/>
    </location>
    <ligand>
        <name>Ni(2+)</name>
        <dbReference type="ChEBI" id="CHEBI:49786"/>
        <note>for nickel-dependent acireductone dioxygenase activity</note>
    </ligand>
</feature>
<dbReference type="GO" id="GO:0016151">
    <property type="term" value="F:nickel cation binding"/>
    <property type="evidence" value="ECO:0007669"/>
    <property type="project" value="UniProtKB-UniRule"/>
</dbReference>
<dbReference type="GeneID" id="20217198"/>
<dbReference type="InParanoid" id="T1G801"/>
<dbReference type="EMBL" id="KB097783">
    <property type="protein sequence ID" value="ESN90030.1"/>
    <property type="molecule type" value="Genomic_DNA"/>
</dbReference>
<keyword evidence="7 12" id="KW-0223">Dioxygenase</keyword>
<keyword evidence="11 12" id="KW-0539">Nucleus</keyword>
<dbReference type="GO" id="GO:0006555">
    <property type="term" value="P:methionine metabolic process"/>
    <property type="evidence" value="ECO:0000318"/>
    <property type="project" value="GO_Central"/>
</dbReference>
<feature type="binding site" evidence="12">
    <location>
        <position position="85"/>
    </location>
    <ligand>
        <name>Ni(2+)</name>
        <dbReference type="ChEBI" id="CHEBI:49786"/>
        <note>for nickel-dependent acireductone dioxygenase activity</note>
    </ligand>
</feature>
<keyword evidence="8 12" id="KW-0560">Oxidoreductase</keyword>
<organism evidence="14 15">
    <name type="scientific">Helobdella robusta</name>
    <name type="common">Californian leech</name>
    <dbReference type="NCBI Taxonomy" id="6412"/>
    <lineage>
        <taxon>Eukaryota</taxon>
        <taxon>Metazoa</taxon>
        <taxon>Spiralia</taxon>
        <taxon>Lophotrochozoa</taxon>
        <taxon>Annelida</taxon>
        <taxon>Clitellata</taxon>
        <taxon>Hirudinea</taxon>
        <taxon>Rhynchobdellida</taxon>
        <taxon>Glossiphoniidae</taxon>
        <taxon>Helobdella</taxon>
    </lineage>
</organism>
<evidence type="ECO:0000256" key="8">
    <source>
        <dbReference type="ARBA" id="ARBA00023002"/>
    </source>
</evidence>
<evidence type="ECO:0000256" key="12">
    <source>
        <dbReference type="HAMAP-Rule" id="MF_03154"/>
    </source>
</evidence>
<dbReference type="CTD" id="20217198"/>
<feature type="binding site" evidence="12">
    <location>
        <position position="129"/>
    </location>
    <ligand>
        <name>Ni(2+)</name>
        <dbReference type="ChEBI" id="CHEBI:49786"/>
        <note>for nickel-dependent acireductone dioxygenase activity</note>
    </ligand>
</feature>
<evidence type="ECO:0000313" key="14">
    <source>
        <dbReference type="EnsemblMetazoa" id="HelroP91140"/>
    </source>
</evidence>
<dbReference type="FunCoup" id="T1G801">
    <property type="interactions" value="361"/>
</dbReference>
<evidence type="ECO:0000256" key="4">
    <source>
        <dbReference type="ARBA" id="ARBA00022596"/>
    </source>
</evidence>
<dbReference type="RefSeq" id="XP_009031898.1">
    <property type="nucleotide sequence ID" value="XM_009033650.1"/>
</dbReference>
<dbReference type="SUPFAM" id="SSF51182">
    <property type="entry name" value="RmlC-like cupins"/>
    <property type="match status" value="1"/>
</dbReference>
<dbReference type="CDD" id="cd02232">
    <property type="entry name" value="cupin_ARD"/>
    <property type="match status" value="1"/>
</dbReference>
<evidence type="ECO:0000256" key="1">
    <source>
        <dbReference type="ARBA" id="ARBA00000428"/>
    </source>
</evidence>
<dbReference type="Proteomes" id="UP000015101">
    <property type="component" value="Unassembled WGS sequence"/>
</dbReference>
<comment type="function">
    <text evidence="12">Catalyzes 2 different reactions between oxygen and the acireductone 1,2-dihydroxy-3-keto-5-methylthiopentene (DHK-MTPene) depending upon the metal bound in the active site. Fe-containing acireductone dioxygenase (Fe-ARD) produces formate and 2-keto-4-methylthiobutyrate (KMTB), the alpha-ketoacid precursor of methionine in the methionine recycle pathway. Ni-containing acireductone dioxygenase (Ni-ARD) produces methylthiopropionate, carbon monoxide and formate, and does not lie on the methionine recycle pathway.</text>
</comment>
<dbReference type="InterPro" id="IPR004313">
    <property type="entry name" value="ARD"/>
</dbReference>
<evidence type="ECO:0000256" key="7">
    <source>
        <dbReference type="ARBA" id="ARBA00022964"/>
    </source>
</evidence>
<keyword evidence="9 12" id="KW-0408">Iron</keyword>
<gene>
    <name evidence="14" type="primary">20217198</name>
    <name evidence="13" type="ORF">HELRODRAFT_91140</name>
</gene>
<dbReference type="InterPro" id="IPR027496">
    <property type="entry name" value="ARD_euk"/>
</dbReference>
<reference evidence="15" key="1">
    <citation type="submission" date="2012-12" db="EMBL/GenBank/DDBJ databases">
        <authorList>
            <person name="Hellsten U."/>
            <person name="Grimwood J."/>
            <person name="Chapman J.A."/>
            <person name="Shapiro H."/>
            <person name="Aerts A."/>
            <person name="Otillar R.P."/>
            <person name="Terry A.Y."/>
            <person name="Boore J.L."/>
            <person name="Simakov O."/>
            <person name="Marletaz F."/>
            <person name="Cho S.-J."/>
            <person name="Edsinger-Gonzales E."/>
            <person name="Havlak P."/>
            <person name="Kuo D.-H."/>
            <person name="Larsson T."/>
            <person name="Lv J."/>
            <person name="Arendt D."/>
            <person name="Savage R."/>
            <person name="Osoegawa K."/>
            <person name="de Jong P."/>
            <person name="Lindberg D.R."/>
            <person name="Seaver E.C."/>
            <person name="Weisblat D.A."/>
            <person name="Putnam N.H."/>
            <person name="Grigoriev I.V."/>
            <person name="Rokhsar D.S."/>
        </authorList>
    </citation>
    <scope>NUCLEOTIDE SEQUENCE</scope>
</reference>
<proteinExistence type="inferred from homology"/>
<dbReference type="EMBL" id="AMQM01008475">
    <property type="status" value="NOT_ANNOTATED_CDS"/>
    <property type="molecule type" value="Genomic_DNA"/>
</dbReference>
<dbReference type="PANTHER" id="PTHR23418:SF0">
    <property type="entry name" value="ACIREDUCTONE DIOXYGENASE"/>
    <property type="match status" value="1"/>
</dbReference>
<keyword evidence="6 12" id="KW-0479">Metal-binding</keyword>
<reference evidence="14" key="3">
    <citation type="submission" date="2015-06" db="UniProtKB">
        <authorList>
            <consortium name="EnsemblMetazoa"/>
        </authorList>
    </citation>
    <scope>IDENTIFICATION</scope>
</reference>
<dbReference type="eggNOG" id="KOG2107">
    <property type="taxonomic scope" value="Eukaryota"/>
</dbReference>
<evidence type="ECO:0000256" key="9">
    <source>
        <dbReference type="ARBA" id="ARBA00023004"/>
    </source>
</evidence>
<feature type="binding site" evidence="12">
    <location>
        <position position="89"/>
    </location>
    <ligand>
        <name>Ni(2+)</name>
        <dbReference type="ChEBI" id="CHEBI:49786"/>
        <note>for nickel-dependent acireductone dioxygenase activity</note>
    </ligand>
</feature>